<gene>
    <name evidence="1" type="ORF">X474_02905</name>
</gene>
<keyword evidence="2" id="KW-1185">Reference proteome</keyword>
<dbReference type="AlphaFoldDB" id="A0A0D2GM05"/>
<comment type="caution">
    <text evidence="1">The sequence shown here is derived from an EMBL/GenBank/DDBJ whole genome shotgun (WGS) entry which is preliminary data.</text>
</comment>
<dbReference type="Proteomes" id="UP000032233">
    <property type="component" value="Unassembled WGS sequence"/>
</dbReference>
<evidence type="ECO:0000313" key="1">
    <source>
        <dbReference type="EMBL" id="KIX15742.1"/>
    </source>
</evidence>
<dbReference type="InParanoid" id="A0A0D2GM05"/>
<dbReference type="EMBL" id="AZAC01000002">
    <property type="protein sequence ID" value="KIX15742.1"/>
    <property type="molecule type" value="Genomic_DNA"/>
</dbReference>
<proteinExistence type="predicted"/>
<evidence type="ECO:0000313" key="2">
    <source>
        <dbReference type="Proteomes" id="UP000032233"/>
    </source>
</evidence>
<organism evidence="1 2">
    <name type="scientific">Dethiosulfatarculus sandiegensis</name>
    <dbReference type="NCBI Taxonomy" id="1429043"/>
    <lineage>
        <taxon>Bacteria</taxon>
        <taxon>Pseudomonadati</taxon>
        <taxon>Thermodesulfobacteriota</taxon>
        <taxon>Desulfarculia</taxon>
        <taxon>Desulfarculales</taxon>
        <taxon>Desulfarculaceae</taxon>
        <taxon>Dethiosulfatarculus</taxon>
    </lineage>
</organism>
<protein>
    <submittedName>
        <fullName evidence="1">Uncharacterized protein</fullName>
    </submittedName>
</protein>
<reference evidence="1 2" key="1">
    <citation type="submission" date="2013-11" db="EMBL/GenBank/DDBJ databases">
        <title>Metagenomic analysis of a methanogenic consortium involved in long chain n-alkane degradation.</title>
        <authorList>
            <person name="Davidova I.A."/>
            <person name="Callaghan A.V."/>
            <person name="Wawrik B."/>
            <person name="Pruitt S."/>
            <person name="Marks C."/>
            <person name="Duncan K.E."/>
            <person name="Suflita J.M."/>
        </authorList>
    </citation>
    <scope>NUCLEOTIDE SEQUENCE [LARGE SCALE GENOMIC DNA]</scope>
    <source>
        <strain evidence="1 2">SPR</strain>
    </source>
</reference>
<accession>A0A0D2GM05</accession>
<name>A0A0D2GM05_9BACT</name>
<sequence>MLFDDKTELSIYFVVLLLDFSWEKYLPALLTPLRLGKIDLFVLGA</sequence>